<evidence type="ECO:0000256" key="1">
    <source>
        <dbReference type="SAM" id="Coils"/>
    </source>
</evidence>
<keyword evidence="3" id="KW-1185">Reference proteome</keyword>
<dbReference type="HOGENOM" id="CLU_009683_0_0_1"/>
<dbReference type="GeneID" id="77676603"/>
<dbReference type="RefSeq" id="XP_052904207.1">
    <property type="nucleotide sequence ID" value="XM_053049257.1"/>
</dbReference>
<dbReference type="OrthoDB" id="10340539at2759"/>
<name>A0A086J0I4_NEMA1</name>
<dbReference type="Proteomes" id="UP000054524">
    <property type="component" value="Unassembled WGS sequence"/>
</dbReference>
<sequence>MNCRVVEKDKLTEYSIRCDRKGKNNSRSGWITRIYWLIQLVLLWQVHGRVGLKDIQEIQERIISGNLRSDKEDLFLNLKGPLNPQHSMLANEIGFIHSKRFLSAEIKIEYEIKIGSTVAQDQTYTKTRDYSKDTVYPDLPYSGTHLKYMNDYFRTLLEMFPSLHGYVSIWTDKKDSFYNFMNSSTVKEHKYKILASLLLLSEGLQIPLSIDTSTEYIELVLKESTEEDQFRIRMCKDTETKDTEETKNEGVFRKKKVFKYTEAMKVLMFFIENSQAKIIKQERYLSEPKSYKEFQSGKFLNSPGFLIQTYIYYYIEDKTEMCIFIQTVHDLLCKYIENSAGNSKITVIQTKKAEYIFNRYFAYNQNEEGDEIGELKYIRMHMQNILNTTRRFPITYQAQLEPIQDCLSISKKKSPPENSSICQCACLNEDTDDEGNNTVEISNTFADHVETALLGLFCIFAYDSREQVYKVDHMVNASKELKEFFIKHKYMYGTVSDEMHNDWNKVVSGLRDSRITYMRSDKNQLAPGFMNMLYAIAEISGIDTWERLDDLMEIVDEMKDEASLSEFRNSIWNRKKEATDKEKKDIDDAIRAKIKDMRICEKDRLVIKEWLEKDSDEKKKLLCKIESIEHEINITETEKIKKLIRRIEVQQREKEEKLHFGIEMYMCELFNRLMIDKCLEVKVLKLYKKEFELRLSDIFGYMDIVYLDEYENKVECYSLSIKTSSKSKEKDTEDEINERIFSVRKENNVSYRRKDVPTDLSLSLSKWIKTKTYTAWLVKYYKECESITTKDLQYKVRTIMKGLPEKKTKTVNLNSILPWGLVHQRENRLNLIFPLLMNAMRLGFNYNHPVIRFVNNIIVDAPFQTSYDRDAFFIAMKISNLDKYLLNIRIDNGIYQVKDYSDFGMQNIIESSIDIKPFSNNMDIIMRYNLTKTKHFYHSPMLSALNSMSKENQQLFVSLLTKKYKSIEYITSIIFSMHAMKICCPRYNYLGYANELLMKIIEILSEKGSSHSSIIKGLYDLIDPNAHNGTYLYYREYKEAVEIIKSMESILCEKNNEISKEKFNYIIKAYVRN</sequence>
<evidence type="ECO:0000313" key="2">
    <source>
        <dbReference type="EMBL" id="KFG25652.1"/>
    </source>
</evidence>
<reference evidence="2 3" key="1">
    <citation type="journal article" date="2014" name="Genome Announc.">
        <title>Genome Sequence of the Microsporidian Species Nematocida sp1 Strain ERTm6 (ATCC PRA-372).</title>
        <authorList>
            <person name="Bakowski M.A."/>
            <person name="Priest M."/>
            <person name="Young S."/>
            <person name="Cuomo C.A."/>
            <person name="Troemel E.R."/>
        </authorList>
    </citation>
    <scope>NUCLEOTIDE SEQUENCE [LARGE SCALE GENOMIC DNA]</scope>
    <source>
        <strain evidence="2 3">ERTm6</strain>
    </source>
</reference>
<proteinExistence type="predicted"/>
<evidence type="ECO:0000313" key="3">
    <source>
        <dbReference type="Proteomes" id="UP000054524"/>
    </source>
</evidence>
<dbReference type="AlphaFoldDB" id="A0A086J0I4"/>
<protein>
    <submittedName>
        <fullName evidence="2">Uncharacterized protein</fullName>
    </submittedName>
</protein>
<feature type="coiled-coil region" evidence="1">
    <location>
        <begin position="611"/>
        <end position="638"/>
    </location>
</feature>
<keyword evidence="1" id="KW-0175">Coiled coil</keyword>
<accession>A0A086J0I4</accession>
<comment type="caution">
    <text evidence="2">The sequence shown here is derived from an EMBL/GenBank/DDBJ whole genome shotgun (WGS) entry which is preliminary data.</text>
</comment>
<dbReference type="EMBL" id="AKIJ01000004">
    <property type="protein sequence ID" value="KFG25652.1"/>
    <property type="molecule type" value="Genomic_DNA"/>
</dbReference>
<organism evidence="2 3">
    <name type="scientific">Nematocida ausubeli (strain ATCC PRA-371 / ERTm2)</name>
    <name type="common">Nematode killer fungus</name>
    <dbReference type="NCBI Taxonomy" id="1913371"/>
    <lineage>
        <taxon>Eukaryota</taxon>
        <taxon>Fungi</taxon>
        <taxon>Fungi incertae sedis</taxon>
        <taxon>Microsporidia</taxon>
        <taxon>Nematocida</taxon>
    </lineage>
</organism>
<gene>
    <name evidence="2" type="ORF">NESG_01630</name>
</gene>